<gene>
    <name evidence="1" type="ORF">WR164_05400</name>
</gene>
<comment type="caution">
    <text evidence="1">The sequence shown here is derived from an EMBL/GenBank/DDBJ whole genome shotgun (WGS) entry which is preliminary data.</text>
</comment>
<protein>
    <submittedName>
        <fullName evidence="1">Uncharacterized protein</fullName>
    </submittedName>
</protein>
<dbReference type="EMBL" id="BRPL01000002">
    <property type="protein sequence ID" value="GLB46561.1"/>
    <property type="molecule type" value="Genomic_DNA"/>
</dbReference>
<dbReference type="Proteomes" id="UP001144204">
    <property type="component" value="Unassembled WGS sequence"/>
</dbReference>
<reference evidence="1" key="1">
    <citation type="submission" date="2022-07" db="EMBL/GenBank/DDBJ databases">
        <authorList>
            <person name="Kouya T."/>
            <person name="Ishiyama Y."/>
        </authorList>
    </citation>
    <scope>NUCLEOTIDE SEQUENCE</scope>
    <source>
        <strain evidence="1">WR16-4</strain>
    </source>
</reference>
<sequence>MSKLVPENMLEIKQKMKQLSNNGHQVSEDKMIYNAIQTLMQNYLEAAEEGHYDNSIMNPKGNQINAYDVNNHLIDAIQSTHATFIDDFKQDSFKLILRLEEFADYIARQ</sequence>
<organism evidence="1 2">
    <name type="scientific">Philodulcilactobacillus myokoensis</name>
    <dbReference type="NCBI Taxonomy" id="2929573"/>
    <lineage>
        <taxon>Bacteria</taxon>
        <taxon>Bacillati</taxon>
        <taxon>Bacillota</taxon>
        <taxon>Bacilli</taxon>
        <taxon>Lactobacillales</taxon>
        <taxon>Lactobacillaceae</taxon>
        <taxon>Philodulcilactobacillus</taxon>
    </lineage>
</organism>
<name>A0A9W6B0Z1_9LACO</name>
<evidence type="ECO:0000313" key="1">
    <source>
        <dbReference type="EMBL" id="GLB46561.1"/>
    </source>
</evidence>
<keyword evidence="2" id="KW-1185">Reference proteome</keyword>
<reference evidence="1" key="2">
    <citation type="journal article" date="2023" name="PLoS ONE">
        <title>Philodulcilactobacillus myokoensis gen. nov., sp. nov., a fructophilic, acidophilic, and agar-phobic lactic acid bacterium isolated from fermented vegetable extracts.</title>
        <authorList>
            <person name="Kouya T."/>
            <person name="Ishiyama Y."/>
            <person name="Ohashi S."/>
            <person name="Kumakubo R."/>
            <person name="Yamazaki T."/>
            <person name="Otaki T."/>
        </authorList>
    </citation>
    <scope>NUCLEOTIDE SEQUENCE</scope>
    <source>
        <strain evidence="1">WR16-4</strain>
    </source>
</reference>
<accession>A0A9W6B0Z1</accession>
<evidence type="ECO:0000313" key="2">
    <source>
        <dbReference type="Proteomes" id="UP001144204"/>
    </source>
</evidence>
<dbReference type="AlphaFoldDB" id="A0A9W6B0Z1"/>
<proteinExistence type="predicted"/>
<dbReference type="RefSeq" id="WP_286136027.1">
    <property type="nucleotide sequence ID" value="NZ_BRPL01000002.1"/>
</dbReference>